<sequence length="86" mass="9831">MSQPRCKYSRTWEIPIAEMITRGKALFPLAQGGEYERWWVVSVVDLIERCRSPIVFICQCGLSFFLLLGMVPLALLCLVAPFFFNG</sequence>
<accession>A0A5N6Z0Z5</accession>
<evidence type="ECO:0000313" key="2">
    <source>
        <dbReference type="EMBL" id="KAE8351345.1"/>
    </source>
</evidence>
<evidence type="ECO:0000313" key="3">
    <source>
        <dbReference type="Proteomes" id="UP000327118"/>
    </source>
</evidence>
<dbReference type="AlphaFoldDB" id="A0A5N6Z0Z5"/>
<dbReference type="Proteomes" id="UP000327118">
    <property type="component" value="Unassembled WGS sequence"/>
</dbReference>
<keyword evidence="1" id="KW-1133">Transmembrane helix</keyword>
<protein>
    <submittedName>
        <fullName evidence="2">Uncharacterized protein</fullName>
    </submittedName>
</protein>
<reference evidence="3" key="1">
    <citation type="submission" date="2019-04" db="EMBL/GenBank/DDBJ databases">
        <title>Friends and foes A comparative genomics studyof 23 Aspergillus species from section Flavi.</title>
        <authorList>
            <consortium name="DOE Joint Genome Institute"/>
            <person name="Kjaerbolling I."/>
            <person name="Vesth T."/>
            <person name="Frisvad J.C."/>
            <person name="Nybo J.L."/>
            <person name="Theobald S."/>
            <person name="Kildgaard S."/>
            <person name="Isbrandt T."/>
            <person name="Kuo A."/>
            <person name="Sato A."/>
            <person name="Lyhne E.K."/>
            <person name="Kogle M.E."/>
            <person name="Wiebenga A."/>
            <person name="Kun R.S."/>
            <person name="Lubbers R.J."/>
            <person name="Makela M.R."/>
            <person name="Barry K."/>
            <person name="Chovatia M."/>
            <person name="Clum A."/>
            <person name="Daum C."/>
            <person name="Haridas S."/>
            <person name="He G."/>
            <person name="LaButti K."/>
            <person name="Lipzen A."/>
            <person name="Mondo S."/>
            <person name="Riley R."/>
            <person name="Salamov A."/>
            <person name="Simmons B.A."/>
            <person name="Magnuson J.K."/>
            <person name="Henrissat B."/>
            <person name="Mortensen U.H."/>
            <person name="Larsen T.O."/>
            <person name="Devries R.P."/>
            <person name="Grigoriev I.V."/>
            <person name="Machida M."/>
            <person name="Baker S.E."/>
            <person name="Andersen M.R."/>
        </authorList>
    </citation>
    <scope>NUCLEOTIDE SEQUENCE [LARGE SCALE GENOMIC DNA]</scope>
    <source>
        <strain evidence="3">CBS 553.77</strain>
    </source>
</reference>
<keyword evidence="1" id="KW-0472">Membrane</keyword>
<keyword evidence="3" id="KW-1185">Reference proteome</keyword>
<gene>
    <name evidence="2" type="ORF">BDV28DRAFT_137271</name>
</gene>
<dbReference type="EMBL" id="ML739175">
    <property type="protein sequence ID" value="KAE8351345.1"/>
    <property type="molecule type" value="Genomic_DNA"/>
</dbReference>
<name>A0A5N6Z0Z5_9EURO</name>
<feature type="transmembrane region" description="Helical" evidence="1">
    <location>
        <begin position="54"/>
        <end position="84"/>
    </location>
</feature>
<organism evidence="2 3">
    <name type="scientific">Aspergillus coremiiformis</name>
    <dbReference type="NCBI Taxonomy" id="138285"/>
    <lineage>
        <taxon>Eukaryota</taxon>
        <taxon>Fungi</taxon>
        <taxon>Dikarya</taxon>
        <taxon>Ascomycota</taxon>
        <taxon>Pezizomycotina</taxon>
        <taxon>Eurotiomycetes</taxon>
        <taxon>Eurotiomycetidae</taxon>
        <taxon>Eurotiales</taxon>
        <taxon>Aspergillaceae</taxon>
        <taxon>Aspergillus</taxon>
        <taxon>Aspergillus subgen. Circumdati</taxon>
    </lineage>
</organism>
<keyword evidence="1" id="KW-0812">Transmembrane</keyword>
<proteinExistence type="predicted"/>
<evidence type="ECO:0000256" key="1">
    <source>
        <dbReference type="SAM" id="Phobius"/>
    </source>
</evidence>